<dbReference type="SMART" id="SM00359">
    <property type="entry name" value="PUA"/>
    <property type="match status" value="1"/>
</dbReference>
<evidence type="ECO:0000259" key="9">
    <source>
        <dbReference type="SMART" id="SM00359"/>
    </source>
</evidence>
<dbReference type="InterPro" id="IPR005715">
    <property type="entry name" value="Glu_5kinase/COase_Synthase"/>
</dbReference>
<feature type="domain" description="PUA" evidence="9">
    <location>
        <begin position="276"/>
        <end position="352"/>
    </location>
</feature>
<comment type="function">
    <text evidence="8">Catalyzes the transfer of a phosphate group to glutamate to form L-glutamate 5-phosphate.</text>
</comment>
<dbReference type="AlphaFoldDB" id="A0A1F6H1X4"/>
<dbReference type="GO" id="GO:0003723">
    <property type="term" value="F:RNA binding"/>
    <property type="evidence" value="ECO:0007669"/>
    <property type="project" value="InterPro"/>
</dbReference>
<reference evidence="10 11" key="1">
    <citation type="journal article" date="2016" name="Nat. Commun.">
        <title>Thousands of microbial genomes shed light on interconnected biogeochemical processes in an aquifer system.</title>
        <authorList>
            <person name="Anantharaman K."/>
            <person name="Brown C.T."/>
            <person name="Hug L.A."/>
            <person name="Sharon I."/>
            <person name="Castelle C.J."/>
            <person name="Probst A.J."/>
            <person name="Thomas B.C."/>
            <person name="Singh A."/>
            <person name="Wilkins M.J."/>
            <person name="Karaoz U."/>
            <person name="Brodie E.L."/>
            <person name="Williams K.H."/>
            <person name="Hubbard S.S."/>
            <person name="Banfield J.F."/>
        </authorList>
    </citation>
    <scope>NUCLEOTIDE SEQUENCE [LARGE SCALE GENOMIC DNA]</scope>
</reference>
<dbReference type="PANTHER" id="PTHR43654:SF1">
    <property type="entry name" value="ISOPENTENYL PHOSPHATE KINASE"/>
    <property type="match status" value="1"/>
</dbReference>
<dbReference type="FunFam" id="3.40.1160.10:FF:000006">
    <property type="entry name" value="Glutamate 5-kinase"/>
    <property type="match status" value="1"/>
</dbReference>
<feature type="binding site" evidence="8">
    <location>
        <position position="147"/>
    </location>
    <ligand>
        <name>substrate</name>
    </ligand>
</feature>
<dbReference type="EC" id="2.7.2.11" evidence="8"/>
<accession>A0A1F6H1X4</accession>
<feature type="binding site" evidence="8">
    <location>
        <position position="48"/>
    </location>
    <ligand>
        <name>substrate</name>
    </ligand>
</feature>
<dbReference type="GO" id="GO:0004349">
    <property type="term" value="F:glutamate 5-kinase activity"/>
    <property type="evidence" value="ECO:0007669"/>
    <property type="project" value="UniProtKB-UniRule"/>
</dbReference>
<dbReference type="Pfam" id="PF01472">
    <property type="entry name" value="PUA"/>
    <property type="match status" value="1"/>
</dbReference>
<dbReference type="PRINTS" id="PR00474">
    <property type="entry name" value="GLU5KINASE"/>
</dbReference>
<dbReference type="GO" id="GO:0005829">
    <property type="term" value="C:cytosol"/>
    <property type="evidence" value="ECO:0007669"/>
    <property type="project" value="TreeGrafter"/>
</dbReference>
<dbReference type="Pfam" id="PF00696">
    <property type="entry name" value="AA_kinase"/>
    <property type="match status" value="1"/>
</dbReference>
<protein>
    <recommendedName>
        <fullName evidence="8">Glutamate 5-kinase</fullName>
        <ecNumber evidence="8">2.7.2.11</ecNumber>
    </recommendedName>
    <alternativeName>
        <fullName evidence="8">Gamma-glutamyl kinase</fullName>
        <shortName evidence="8">GK</shortName>
    </alternativeName>
</protein>
<evidence type="ECO:0000256" key="8">
    <source>
        <dbReference type="HAMAP-Rule" id="MF_00456"/>
    </source>
</evidence>
<dbReference type="CDD" id="cd04242">
    <property type="entry name" value="AAK_G5K_ProB"/>
    <property type="match status" value="1"/>
</dbReference>
<evidence type="ECO:0000313" key="11">
    <source>
        <dbReference type="Proteomes" id="UP000177583"/>
    </source>
</evidence>
<evidence type="ECO:0000313" key="10">
    <source>
        <dbReference type="EMBL" id="OGH04352.1"/>
    </source>
</evidence>
<evidence type="ECO:0000256" key="6">
    <source>
        <dbReference type="ARBA" id="ARBA00022777"/>
    </source>
</evidence>
<dbReference type="InterPro" id="IPR011529">
    <property type="entry name" value="Glu_5kinase"/>
</dbReference>
<comment type="similarity">
    <text evidence="8">Belongs to the glutamate 5-kinase family.</text>
</comment>
<dbReference type="InterPro" id="IPR002478">
    <property type="entry name" value="PUA"/>
</dbReference>
<organism evidence="10 11">
    <name type="scientific">Candidatus Lambdaproteobacteria bacterium RIFOXYD2_FULL_56_26</name>
    <dbReference type="NCBI Taxonomy" id="1817773"/>
    <lineage>
        <taxon>Bacteria</taxon>
        <taxon>Pseudomonadati</taxon>
        <taxon>Pseudomonadota</taxon>
        <taxon>Candidatus Lambdaproteobacteria</taxon>
    </lineage>
</organism>
<dbReference type="Gene3D" id="3.40.1160.10">
    <property type="entry name" value="Acetylglutamate kinase-like"/>
    <property type="match status" value="1"/>
</dbReference>
<keyword evidence="7 8" id="KW-0067">ATP-binding</keyword>
<comment type="subcellular location">
    <subcellularLocation>
        <location evidence="8">Cytoplasm</location>
    </subcellularLocation>
</comment>
<dbReference type="SUPFAM" id="SSF88697">
    <property type="entry name" value="PUA domain-like"/>
    <property type="match status" value="1"/>
</dbReference>
<dbReference type="PROSITE" id="PS50890">
    <property type="entry name" value="PUA"/>
    <property type="match status" value="1"/>
</dbReference>
<evidence type="ECO:0000256" key="1">
    <source>
        <dbReference type="ARBA" id="ARBA00022490"/>
    </source>
</evidence>
<proteinExistence type="inferred from homology"/>
<keyword evidence="5 8" id="KW-0547">Nucleotide-binding</keyword>
<evidence type="ECO:0000256" key="2">
    <source>
        <dbReference type="ARBA" id="ARBA00022605"/>
    </source>
</evidence>
<comment type="caution">
    <text evidence="8">Lacks conserved residue(s) required for the propagation of feature annotation.</text>
</comment>
<dbReference type="InterPro" id="IPR001057">
    <property type="entry name" value="Glu/AcGlu_kinase"/>
</dbReference>
<feature type="binding site" evidence="8">
    <location>
        <begin position="209"/>
        <end position="215"/>
    </location>
    <ligand>
        <name>ATP</name>
        <dbReference type="ChEBI" id="CHEBI:30616"/>
    </ligand>
</feature>
<dbReference type="InterPro" id="IPR036974">
    <property type="entry name" value="PUA_sf"/>
</dbReference>
<dbReference type="SUPFAM" id="SSF53633">
    <property type="entry name" value="Carbamate kinase-like"/>
    <property type="match status" value="1"/>
</dbReference>
<dbReference type="EMBL" id="MFNF01000004">
    <property type="protein sequence ID" value="OGH04352.1"/>
    <property type="molecule type" value="Genomic_DNA"/>
</dbReference>
<evidence type="ECO:0000256" key="4">
    <source>
        <dbReference type="ARBA" id="ARBA00022679"/>
    </source>
</evidence>
<dbReference type="GO" id="GO:0005524">
    <property type="term" value="F:ATP binding"/>
    <property type="evidence" value="ECO:0007669"/>
    <property type="project" value="UniProtKB-KW"/>
</dbReference>
<keyword evidence="2 8" id="KW-0028">Amino-acid biosynthesis</keyword>
<comment type="pathway">
    <text evidence="8">Amino-acid biosynthesis; L-proline biosynthesis; L-glutamate 5-semialdehyde from L-glutamate: step 1/2.</text>
</comment>
<dbReference type="InterPro" id="IPR001048">
    <property type="entry name" value="Asp/Glu/Uridylate_kinase"/>
</dbReference>
<name>A0A1F6H1X4_9PROT</name>
<evidence type="ECO:0000256" key="5">
    <source>
        <dbReference type="ARBA" id="ARBA00022741"/>
    </source>
</evidence>
<comment type="catalytic activity">
    <reaction evidence="8">
        <text>L-glutamate + ATP = L-glutamyl 5-phosphate + ADP</text>
        <dbReference type="Rhea" id="RHEA:14877"/>
        <dbReference type="ChEBI" id="CHEBI:29985"/>
        <dbReference type="ChEBI" id="CHEBI:30616"/>
        <dbReference type="ChEBI" id="CHEBI:58274"/>
        <dbReference type="ChEBI" id="CHEBI:456216"/>
        <dbReference type="EC" id="2.7.2.11"/>
    </reaction>
</comment>
<sequence>MKKPRVVVKVGTNVLTRPDGGLDHDRIADLTRQLAELQGQAEVILVSSGAVGAGREFQSFAGEKDPVIKKQMLAAIGQGRLFQVYADFFKEQSVLPAQALITRYDFKHPEAYQNIKATLEGLLRNGILPIINENDVVSFEETTFSDNDQLAALTAAMLGADLLVILSVIDGFFTADPHEDPKAKLIEEVKEISPELWAYCQDSLSKGGTGGMLSKLKAAETSTRHGIRTIVASGRKAKVLASAFAGEPVGTLFLPQARKPLSPKRDWMVNHAQTLGKITVDQGAEKALKSDKSLLAVGVTLVSGEFKKKDVLMIESQTGIRLGVGLAAADSATIREMLNERPQGAIVIHKNHLYLF</sequence>
<dbReference type="InterPro" id="IPR015947">
    <property type="entry name" value="PUA-like_sf"/>
</dbReference>
<feature type="binding site" evidence="8">
    <location>
        <position position="9"/>
    </location>
    <ligand>
        <name>ATP</name>
        <dbReference type="ChEBI" id="CHEBI:30616"/>
    </ligand>
</feature>
<gene>
    <name evidence="8" type="primary">proB</name>
    <name evidence="10" type="ORF">A2557_10925</name>
</gene>
<keyword evidence="3 8" id="KW-0641">Proline biosynthesis</keyword>
<comment type="caution">
    <text evidence="10">The sequence shown here is derived from an EMBL/GenBank/DDBJ whole genome shotgun (WGS) entry which is preliminary data.</text>
</comment>
<keyword evidence="4 8" id="KW-0808">Transferase</keyword>
<dbReference type="HAMAP" id="MF_00456">
    <property type="entry name" value="ProB"/>
    <property type="match status" value="1"/>
</dbReference>
<dbReference type="PANTHER" id="PTHR43654">
    <property type="entry name" value="GLUTAMATE 5-KINASE"/>
    <property type="match status" value="1"/>
</dbReference>
<dbReference type="Proteomes" id="UP000177583">
    <property type="component" value="Unassembled WGS sequence"/>
</dbReference>
<dbReference type="CDD" id="cd21157">
    <property type="entry name" value="PUA_G5K"/>
    <property type="match status" value="1"/>
</dbReference>
<evidence type="ECO:0000256" key="3">
    <source>
        <dbReference type="ARBA" id="ARBA00022650"/>
    </source>
</evidence>
<dbReference type="GO" id="GO:0055129">
    <property type="term" value="P:L-proline biosynthetic process"/>
    <property type="evidence" value="ECO:0007669"/>
    <property type="project" value="UniProtKB-UniRule"/>
</dbReference>
<dbReference type="Gene3D" id="2.30.130.10">
    <property type="entry name" value="PUA domain"/>
    <property type="match status" value="1"/>
</dbReference>
<keyword evidence="1 8" id="KW-0963">Cytoplasm</keyword>
<dbReference type="UniPathway" id="UPA00098">
    <property type="reaction ID" value="UER00359"/>
</dbReference>
<feature type="binding site" evidence="8">
    <location>
        <position position="135"/>
    </location>
    <ligand>
        <name>substrate</name>
    </ligand>
</feature>
<keyword evidence="6 8" id="KW-0418">Kinase</keyword>
<dbReference type="InterPro" id="IPR036393">
    <property type="entry name" value="AceGlu_kinase-like_sf"/>
</dbReference>
<dbReference type="PIRSF" id="PIRSF000729">
    <property type="entry name" value="GK"/>
    <property type="match status" value="1"/>
</dbReference>
<evidence type="ECO:0000256" key="7">
    <source>
        <dbReference type="ARBA" id="ARBA00022840"/>
    </source>
</evidence>
<dbReference type="NCBIfam" id="TIGR01027">
    <property type="entry name" value="proB"/>
    <property type="match status" value="1"/>
</dbReference>
<dbReference type="InterPro" id="IPR041739">
    <property type="entry name" value="G5K_ProB"/>
</dbReference>